<organism evidence="8 9">
    <name type="scientific">Snodgrassella alvi</name>
    <dbReference type="NCBI Taxonomy" id="1196083"/>
    <lineage>
        <taxon>Bacteria</taxon>
        <taxon>Pseudomonadati</taxon>
        <taxon>Pseudomonadota</taxon>
        <taxon>Betaproteobacteria</taxon>
        <taxon>Neisseriales</taxon>
        <taxon>Neisseriaceae</taxon>
        <taxon>Snodgrassella</taxon>
    </lineage>
</organism>
<dbReference type="GO" id="GO:0015074">
    <property type="term" value="P:DNA integration"/>
    <property type="evidence" value="ECO:0007669"/>
    <property type="project" value="UniProtKB-KW"/>
</dbReference>
<dbReference type="PANTHER" id="PTHR30349:SF64">
    <property type="entry name" value="PROPHAGE INTEGRASE INTD-RELATED"/>
    <property type="match status" value="1"/>
</dbReference>
<dbReference type="GO" id="GO:0003677">
    <property type="term" value="F:DNA binding"/>
    <property type="evidence" value="ECO:0007669"/>
    <property type="project" value="UniProtKB-UniRule"/>
</dbReference>
<evidence type="ECO:0000313" key="9">
    <source>
        <dbReference type="Proteomes" id="UP000231484"/>
    </source>
</evidence>
<dbReference type="Gene3D" id="1.10.150.130">
    <property type="match status" value="1"/>
</dbReference>
<dbReference type="PROSITE" id="PS51900">
    <property type="entry name" value="CB"/>
    <property type="match status" value="1"/>
</dbReference>
<dbReference type="GO" id="GO:0006310">
    <property type="term" value="P:DNA recombination"/>
    <property type="evidence" value="ECO:0007669"/>
    <property type="project" value="UniProtKB-KW"/>
</dbReference>
<keyword evidence="3 5" id="KW-0238">DNA-binding</keyword>
<feature type="domain" description="Tyr recombinase" evidence="6">
    <location>
        <begin position="153"/>
        <end position="323"/>
    </location>
</feature>
<dbReference type="EMBL" id="MEIQ01000042">
    <property type="protein sequence ID" value="PIT50175.1"/>
    <property type="molecule type" value="Genomic_DNA"/>
</dbReference>
<dbReference type="PROSITE" id="PS51898">
    <property type="entry name" value="TYR_RECOMBINASE"/>
    <property type="match status" value="1"/>
</dbReference>
<dbReference type="InterPro" id="IPR010998">
    <property type="entry name" value="Integrase_recombinase_N"/>
</dbReference>
<gene>
    <name evidence="8" type="ORF">BHC48_07155</name>
</gene>
<proteinExistence type="inferred from homology"/>
<dbReference type="SUPFAM" id="SSF56349">
    <property type="entry name" value="DNA breaking-rejoining enzymes"/>
    <property type="match status" value="1"/>
</dbReference>
<dbReference type="PANTHER" id="PTHR30349">
    <property type="entry name" value="PHAGE INTEGRASE-RELATED"/>
    <property type="match status" value="1"/>
</dbReference>
<keyword evidence="4" id="KW-0233">DNA recombination</keyword>
<evidence type="ECO:0000313" key="8">
    <source>
        <dbReference type="EMBL" id="PIT50175.1"/>
    </source>
</evidence>
<dbReference type="AlphaFoldDB" id="A0A2N9XPC0"/>
<dbReference type="CDD" id="cd00796">
    <property type="entry name" value="INT_Rci_Hp1_C"/>
    <property type="match status" value="1"/>
</dbReference>
<dbReference type="InterPro" id="IPR011010">
    <property type="entry name" value="DNA_brk_join_enz"/>
</dbReference>
<dbReference type="InterPro" id="IPR044068">
    <property type="entry name" value="CB"/>
</dbReference>
<dbReference type="InterPro" id="IPR050090">
    <property type="entry name" value="Tyrosine_recombinase_XerCD"/>
</dbReference>
<evidence type="ECO:0000259" key="6">
    <source>
        <dbReference type="PROSITE" id="PS51898"/>
    </source>
</evidence>
<evidence type="ECO:0000256" key="2">
    <source>
        <dbReference type="ARBA" id="ARBA00022908"/>
    </source>
</evidence>
<dbReference type="Proteomes" id="UP000231484">
    <property type="component" value="Unassembled WGS sequence"/>
</dbReference>
<dbReference type="Pfam" id="PF00589">
    <property type="entry name" value="Phage_integrase"/>
    <property type="match status" value="1"/>
</dbReference>
<evidence type="ECO:0000256" key="3">
    <source>
        <dbReference type="ARBA" id="ARBA00023125"/>
    </source>
</evidence>
<comment type="caution">
    <text evidence="8">The sequence shown here is derived from an EMBL/GenBank/DDBJ whole genome shotgun (WGS) entry which is preliminary data.</text>
</comment>
<dbReference type="InterPro" id="IPR002104">
    <property type="entry name" value="Integrase_catalytic"/>
</dbReference>
<feature type="domain" description="Core-binding (CB)" evidence="7">
    <location>
        <begin position="58"/>
        <end position="133"/>
    </location>
</feature>
<protein>
    <recommendedName>
        <fullName evidence="10">Integrase</fullName>
    </recommendedName>
</protein>
<evidence type="ECO:0000256" key="5">
    <source>
        <dbReference type="PROSITE-ProRule" id="PRU01248"/>
    </source>
</evidence>
<evidence type="ECO:0000256" key="4">
    <source>
        <dbReference type="ARBA" id="ARBA00023172"/>
    </source>
</evidence>
<evidence type="ECO:0000259" key="7">
    <source>
        <dbReference type="PROSITE" id="PS51900"/>
    </source>
</evidence>
<keyword evidence="2" id="KW-0229">DNA integration</keyword>
<comment type="similarity">
    <text evidence="1">Belongs to the 'phage' integrase family.</text>
</comment>
<dbReference type="Gene3D" id="1.10.443.10">
    <property type="entry name" value="Intergrase catalytic core"/>
    <property type="match status" value="1"/>
</dbReference>
<reference evidence="8 9" key="1">
    <citation type="journal article" date="2017" name="MBio">
        <title>Type VI secretion-mediated competition in the bee gut microbiome.</title>
        <authorList>
            <person name="Steele M.I."/>
            <person name="Kwong W.K."/>
            <person name="Powell J.E."/>
            <person name="Whiteley M."/>
            <person name="Moran N.A."/>
        </authorList>
    </citation>
    <scope>NUCLEOTIDE SEQUENCE [LARGE SCALE GENOMIC DNA]</scope>
    <source>
        <strain evidence="8 9">Occ4-2</strain>
    </source>
</reference>
<accession>A0A2N9XPC0</accession>
<sequence>MPLYKRESGIWYYDITLANGKRIRGSTRTKDERQANELHDKLKYESWRQVNLGEKPKYLWDEAALRWIKEKKGVKKSIDDDISRLRQLPELREVYLHDIDRSMIMAIVNAKNCSDSTKNRYLALIRSILNACVQKWDMLDKSVYIELFKEPAHRLKWLRPKEAKTLLSFLQPYMADMTEFDLATGLRQGNVFNLRWRQIDFMKRVCEYYPEDMKASKPLVIPLNDTAMNVLLKQLGKHEEFVFVHSRNKPVKSLNYKWWKEALYKAKIDEDFHWHDLRHTWASWLVQNGVSLYALKELGGWQTLEMVQRYAHLAPEHLVKDAIKIDSIMTGDCHNLGTVNKSEEEVITVDTMRKMLKDMEERWWIDGGS</sequence>
<dbReference type="InterPro" id="IPR013762">
    <property type="entry name" value="Integrase-like_cat_sf"/>
</dbReference>
<name>A0A2N9XPC0_9NEIS</name>
<evidence type="ECO:0008006" key="10">
    <source>
        <dbReference type="Google" id="ProtNLM"/>
    </source>
</evidence>
<evidence type="ECO:0000256" key="1">
    <source>
        <dbReference type="ARBA" id="ARBA00008857"/>
    </source>
</evidence>